<evidence type="ECO:0000259" key="2">
    <source>
        <dbReference type="PROSITE" id="PS50878"/>
    </source>
</evidence>
<dbReference type="InterPro" id="IPR050951">
    <property type="entry name" value="Retrovirus_Pol_polyprotein"/>
</dbReference>
<dbReference type="PROSITE" id="PS50878">
    <property type="entry name" value="RT_POL"/>
    <property type="match status" value="1"/>
</dbReference>
<dbReference type="Pfam" id="PF00078">
    <property type="entry name" value="RVT_1"/>
    <property type="match status" value="1"/>
</dbReference>
<evidence type="ECO:0000256" key="1">
    <source>
        <dbReference type="ARBA" id="ARBA00023268"/>
    </source>
</evidence>
<organism evidence="3 4">
    <name type="scientific">Stichopus japonicus</name>
    <name type="common">Sea cucumber</name>
    <dbReference type="NCBI Taxonomy" id="307972"/>
    <lineage>
        <taxon>Eukaryota</taxon>
        <taxon>Metazoa</taxon>
        <taxon>Echinodermata</taxon>
        <taxon>Eleutherozoa</taxon>
        <taxon>Echinozoa</taxon>
        <taxon>Holothuroidea</taxon>
        <taxon>Aspidochirotacea</taxon>
        <taxon>Aspidochirotida</taxon>
        <taxon>Stichopodidae</taxon>
        <taxon>Apostichopus</taxon>
    </lineage>
</organism>
<gene>
    <name evidence="3" type="ORF">BSL78_16577</name>
</gene>
<dbReference type="GO" id="GO:0003824">
    <property type="term" value="F:catalytic activity"/>
    <property type="evidence" value="ECO:0007669"/>
    <property type="project" value="UniProtKB-KW"/>
</dbReference>
<comment type="caution">
    <text evidence="3">The sequence shown here is derived from an EMBL/GenBank/DDBJ whole genome shotgun (WGS) entry which is preliminary data.</text>
</comment>
<name>A0A2G8KEY3_STIJA</name>
<dbReference type="InterPro" id="IPR000477">
    <property type="entry name" value="RT_dom"/>
</dbReference>
<evidence type="ECO:0000313" key="4">
    <source>
        <dbReference type="Proteomes" id="UP000230750"/>
    </source>
</evidence>
<dbReference type="Proteomes" id="UP000230750">
    <property type="component" value="Unassembled WGS sequence"/>
</dbReference>
<dbReference type="CDD" id="cd09274">
    <property type="entry name" value="RNase_HI_RT_Ty3"/>
    <property type="match status" value="1"/>
</dbReference>
<keyword evidence="4" id="KW-1185">Reference proteome</keyword>
<dbReference type="InterPro" id="IPR041577">
    <property type="entry name" value="RT_RNaseH_2"/>
</dbReference>
<keyword evidence="1" id="KW-0511">Multifunctional enzyme</keyword>
<dbReference type="SUPFAM" id="SSF56672">
    <property type="entry name" value="DNA/RNA polymerases"/>
    <property type="match status" value="1"/>
</dbReference>
<dbReference type="CDD" id="cd01647">
    <property type="entry name" value="RT_LTR"/>
    <property type="match status" value="1"/>
</dbReference>
<dbReference type="EMBL" id="MRZV01000636">
    <property type="protein sequence ID" value="PIK46568.1"/>
    <property type="molecule type" value="Genomic_DNA"/>
</dbReference>
<dbReference type="Gene3D" id="3.10.20.370">
    <property type="match status" value="1"/>
</dbReference>
<dbReference type="FunFam" id="3.10.20.370:FF:000001">
    <property type="entry name" value="Retrovirus-related Pol polyprotein from transposon 17.6-like protein"/>
    <property type="match status" value="1"/>
</dbReference>
<dbReference type="PANTHER" id="PTHR37984">
    <property type="entry name" value="PROTEIN CBG26694"/>
    <property type="match status" value="1"/>
</dbReference>
<dbReference type="Gene3D" id="3.30.70.270">
    <property type="match status" value="2"/>
</dbReference>
<dbReference type="Gene3D" id="3.10.10.10">
    <property type="entry name" value="HIV Type 1 Reverse Transcriptase, subunit A, domain 1"/>
    <property type="match status" value="1"/>
</dbReference>
<accession>A0A2G8KEY3</accession>
<dbReference type="InterPro" id="IPR043502">
    <property type="entry name" value="DNA/RNA_pol_sf"/>
</dbReference>
<dbReference type="AlphaFoldDB" id="A0A2G8KEY3"/>
<proteinExistence type="predicted"/>
<feature type="domain" description="Reverse transcriptase" evidence="2">
    <location>
        <begin position="165"/>
        <end position="342"/>
    </location>
</feature>
<dbReference type="PANTHER" id="PTHR37984:SF5">
    <property type="entry name" value="PROTEIN NYNRIN-LIKE"/>
    <property type="match status" value="1"/>
</dbReference>
<sequence length="535" mass="61008">MQWKGPYKIREKLNRMNYRVDLGNRVQTFHANLLKRYYRRNEDINPLQKSKTNEAFEVVTLALLPIEAKDESIGEPKGDEILHLPPVVPNEGIEDVNINVQLDWETTGQIKRILSNFKDVFTDIPGKTTSGKHVIQVIDETPIRCKPYSTPHALREEMEKDIQSIDMGIVTRGDGEYAFPLVALRKPDGTLRHCVDLRKLNQVTKVDAEPIPDQEEIFAKLSKDLYFSKIDLSKGYWQVPMDDKSKKYVSFITHGGLYQFETMPFGLVNAAATFSRIMRKLLQGLSGVHNYIDDILIHSPTWEEHKRKLLEVFKRLRKANLTAKPTKCFIGYDEIEFLGHLIGRGLVKPKPDKIEAVKRALRPKTKKELRSFLGLVGYYRRFIPDFAAIACPLTDCTKKGAPNKIIWGESQERSFGTLKGSLIKSPILHLPNLEKIFILRSDASDIGIGSVLLQVEGEETFPLAFASKKLNKAQKGYSVTEKECLAIVWAVQKFEPYLFGREFIIQTDHQPLACLKRNKIANGRILRWGTCSTAI</sequence>
<dbReference type="InterPro" id="IPR043128">
    <property type="entry name" value="Rev_trsase/Diguanyl_cyclase"/>
</dbReference>
<reference evidence="3 4" key="1">
    <citation type="journal article" date="2017" name="PLoS Biol.">
        <title>The sea cucumber genome provides insights into morphological evolution and visceral regeneration.</title>
        <authorList>
            <person name="Zhang X."/>
            <person name="Sun L."/>
            <person name="Yuan J."/>
            <person name="Sun Y."/>
            <person name="Gao Y."/>
            <person name="Zhang L."/>
            <person name="Li S."/>
            <person name="Dai H."/>
            <person name="Hamel J.F."/>
            <person name="Liu C."/>
            <person name="Yu Y."/>
            <person name="Liu S."/>
            <person name="Lin W."/>
            <person name="Guo K."/>
            <person name="Jin S."/>
            <person name="Xu P."/>
            <person name="Storey K.B."/>
            <person name="Huan P."/>
            <person name="Zhang T."/>
            <person name="Zhou Y."/>
            <person name="Zhang J."/>
            <person name="Lin C."/>
            <person name="Li X."/>
            <person name="Xing L."/>
            <person name="Huo D."/>
            <person name="Sun M."/>
            <person name="Wang L."/>
            <person name="Mercier A."/>
            <person name="Li F."/>
            <person name="Yang H."/>
            <person name="Xiang J."/>
        </authorList>
    </citation>
    <scope>NUCLEOTIDE SEQUENCE [LARGE SCALE GENOMIC DNA]</scope>
    <source>
        <strain evidence="3">Shaxun</strain>
        <tissue evidence="3">Muscle</tissue>
    </source>
</reference>
<protein>
    <recommendedName>
        <fullName evidence="2">Reverse transcriptase domain-containing protein</fullName>
    </recommendedName>
</protein>
<dbReference type="FunFam" id="3.30.70.270:FF:000020">
    <property type="entry name" value="Transposon Tf2-6 polyprotein-like Protein"/>
    <property type="match status" value="1"/>
</dbReference>
<dbReference type="Pfam" id="PF17919">
    <property type="entry name" value="RT_RNaseH_2"/>
    <property type="match status" value="1"/>
</dbReference>
<dbReference type="OrthoDB" id="9950135at2759"/>
<evidence type="ECO:0000313" key="3">
    <source>
        <dbReference type="EMBL" id="PIK46568.1"/>
    </source>
</evidence>